<dbReference type="Pfam" id="PF00750">
    <property type="entry name" value="tRNA-synt_1d"/>
    <property type="match status" value="1"/>
</dbReference>
<dbReference type="InterPro" id="IPR014729">
    <property type="entry name" value="Rossmann-like_a/b/a_fold"/>
</dbReference>
<dbReference type="Pfam" id="PF03485">
    <property type="entry name" value="Arg_tRNA_synt_N"/>
    <property type="match status" value="1"/>
</dbReference>
<keyword evidence="8 10" id="KW-0030">Aminoacyl-tRNA synthetase</keyword>
<evidence type="ECO:0000256" key="11">
    <source>
        <dbReference type="RuleBase" id="RU363038"/>
    </source>
</evidence>
<evidence type="ECO:0000256" key="8">
    <source>
        <dbReference type="ARBA" id="ARBA00023146"/>
    </source>
</evidence>
<dbReference type="SUPFAM" id="SSF52374">
    <property type="entry name" value="Nucleotidylyl transferase"/>
    <property type="match status" value="1"/>
</dbReference>
<dbReference type="HAMAP" id="MF_00123">
    <property type="entry name" value="Arg_tRNA_synth"/>
    <property type="match status" value="1"/>
</dbReference>
<dbReference type="CDD" id="cd07956">
    <property type="entry name" value="Anticodon_Ia_Arg"/>
    <property type="match status" value="1"/>
</dbReference>
<proteinExistence type="inferred from homology"/>
<dbReference type="InterPro" id="IPR009080">
    <property type="entry name" value="tRNAsynth_Ia_anticodon-bd"/>
</dbReference>
<dbReference type="InterPro" id="IPR001278">
    <property type="entry name" value="Arg-tRNA-ligase"/>
</dbReference>
<evidence type="ECO:0000256" key="10">
    <source>
        <dbReference type="HAMAP-Rule" id="MF_00123"/>
    </source>
</evidence>
<comment type="subunit">
    <text evidence="10">Monomer.</text>
</comment>
<dbReference type="SUPFAM" id="SSF47323">
    <property type="entry name" value="Anticodon-binding domain of a subclass of class I aminoacyl-tRNA synthetases"/>
    <property type="match status" value="1"/>
</dbReference>
<dbReference type="GO" id="GO:0006420">
    <property type="term" value="P:arginyl-tRNA aminoacylation"/>
    <property type="evidence" value="ECO:0007669"/>
    <property type="project" value="UniProtKB-UniRule"/>
</dbReference>
<dbReference type="SUPFAM" id="SSF55190">
    <property type="entry name" value="Arginyl-tRNA synthetase (ArgRS), N-terminal 'additional' domain"/>
    <property type="match status" value="1"/>
</dbReference>
<protein>
    <recommendedName>
        <fullName evidence="10">Arginine--tRNA ligase</fullName>
        <ecNumber evidence="10">6.1.1.19</ecNumber>
    </recommendedName>
    <alternativeName>
        <fullName evidence="10">Arginyl-tRNA synthetase</fullName>
        <shortName evidence="10">ArgRS</shortName>
    </alternativeName>
</protein>
<feature type="domain" description="Arginyl tRNA synthetase N-terminal" evidence="13">
    <location>
        <begin position="5"/>
        <end position="89"/>
    </location>
</feature>
<gene>
    <name evidence="10" type="primary">argS</name>
    <name evidence="14" type="ORF">COU90_00645</name>
</gene>
<feature type="domain" description="DALR anticodon binding" evidence="12">
    <location>
        <begin position="459"/>
        <end position="574"/>
    </location>
</feature>
<dbReference type="InterPro" id="IPR035684">
    <property type="entry name" value="ArgRS_core"/>
</dbReference>
<dbReference type="SMART" id="SM00836">
    <property type="entry name" value="DALR_1"/>
    <property type="match status" value="1"/>
</dbReference>
<dbReference type="PANTHER" id="PTHR11956:SF5">
    <property type="entry name" value="ARGININE--TRNA LIGASE, CYTOPLASMIC"/>
    <property type="match status" value="1"/>
</dbReference>
<comment type="caution">
    <text evidence="10">Lacks conserved residue(s) required for the propagation of feature annotation.</text>
</comment>
<sequence>MTIRDQIRACLEEAVHTMIVDAPERDMPVFSVSEPDDVSHGNYATNVALLLADSLRKSPMDIANELASKLTNDMWCAEAAAPGFVNFFLADAFLMRELAEGVLEKKETWGTSTAGAGKTVVVEYFQLNIAKRPHIGHMRTGIIGDALKRMFAAGGYHAVSDTHVGDWGTQFGILLLAYKENITDDIKPRIAEDPFAFLEDIYKKENKKIEEEPERRERAKAEFAKLERGDKENRDIWQWMVAVSMKKLEEGAHRLDLLPFDEHKGESAYENDMARIVDEAITKGVAKNVEGAVLVDLTGERLGEAVLRKSDGASTYLLRDLATIAYRKKQWRFWKNIYVVDVRQEYHFRQVFRVADLLGYNDAGVSEHVSYGEMRLPEGSMSTRKGTVIALDALFDEAYDRARAIIDEKNPDLSQADTIAHQVGIGAIKYFDLSHNRKSDIVFTWDNALSFDGDTGPYIQYTHARLKSILRKAKSSKISLPNTVKMEEKERALVVRILRFPEAITDALADYAPHIIAGYVFVLAKTTNDFYHACPVLTEEHEEIRQFRLALVDAAATTLKKGLYLLGIDAPEEM</sequence>
<keyword evidence="6 10" id="KW-0067">ATP-binding</keyword>
<evidence type="ECO:0000256" key="1">
    <source>
        <dbReference type="ARBA" id="ARBA00004496"/>
    </source>
</evidence>
<dbReference type="InterPro" id="IPR005148">
    <property type="entry name" value="Arg-tRNA-synth_N"/>
</dbReference>
<dbReference type="GO" id="GO:0004814">
    <property type="term" value="F:arginine-tRNA ligase activity"/>
    <property type="evidence" value="ECO:0007669"/>
    <property type="project" value="UniProtKB-UniRule"/>
</dbReference>
<dbReference type="EMBL" id="PFEF01000003">
    <property type="protein sequence ID" value="PJE64764.1"/>
    <property type="molecule type" value="Genomic_DNA"/>
</dbReference>
<evidence type="ECO:0000256" key="3">
    <source>
        <dbReference type="ARBA" id="ARBA00022490"/>
    </source>
</evidence>
<dbReference type="NCBIfam" id="TIGR00456">
    <property type="entry name" value="argS"/>
    <property type="match status" value="1"/>
</dbReference>
<dbReference type="GO" id="GO:0005737">
    <property type="term" value="C:cytoplasm"/>
    <property type="evidence" value="ECO:0007669"/>
    <property type="project" value="UniProtKB-SubCell"/>
</dbReference>
<evidence type="ECO:0000256" key="5">
    <source>
        <dbReference type="ARBA" id="ARBA00022741"/>
    </source>
</evidence>
<comment type="caution">
    <text evidence="14">The sequence shown here is derived from an EMBL/GenBank/DDBJ whole genome shotgun (WGS) entry which is preliminary data.</text>
</comment>
<evidence type="ECO:0000256" key="6">
    <source>
        <dbReference type="ARBA" id="ARBA00022840"/>
    </source>
</evidence>
<reference evidence="15" key="1">
    <citation type="submission" date="2017-09" db="EMBL/GenBank/DDBJ databases">
        <title>Depth-based differentiation of microbial function through sediment-hosted aquifers and enrichment of novel symbionts in the deep terrestrial subsurface.</title>
        <authorList>
            <person name="Probst A.J."/>
            <person name="Ladd B."/>
            <person name="Jarett J.K."/>
            <person name="Geller-Mcgrath D.E."/>
            <person name="Sieber C.M.K."/>
            <person name="Emerson J.B."/>
            <person name="Anantharaman K."/>
            <person name="Thomas B.C."/>
            <person name="Malmstrom R."/>
            <person name="Stieglmeier M."/>
            <person name="Klingl A."/>
            <person name="Woyke T."/>
            <person name="Ryan C.M."/>
            <person name="Banfield J.F."/>
        </authorList>
    </citation>
    <scope>NUCLEOTIDE SEQUENCE [LARGE SCALE GENOMIC DNA]</scope>
</reference>
<comment type="similarity">
    <text evidence="2 10 11">Belongs to the class-I aminoacyl-tRNA synthetase family.</text>
</comment>
<dbReference type="FunFam" id="1.10.730.10:FF:000008">
    <property type="entry name" value="Arginine--tRNA ligase"/>
    <property type="match status" value="1"/>
</dbReference>
<evidence type="ECO:0000313" key="14">
    <source>
        <dbReference type="EMBL" id="PJE64764.1"/>
    </source>
</evidence>
<keyword evidence="4 10" id="KW-0436">Ligase</keyword>
<comment type="subcellular location">
    <subcellularLocation>
        <location evidence="1 10">Cytoplasm</location>
    </subcellularLocation>
</comment>
<dbReference type="EC" id="6.1.1.19" evidence="10"/>
<evidence type="ECO:0000256" key="2">
    <source>
        <dbReference type="ARBA" id="ARBA00005594"/>
    </source>
</evidence>
<dbReference type="GO" id="GO:0005524">
    <property type="term" value="F:ATP binding"/>
    <property type="evidence" value="ECO:0007669"/>
    <property type="project" value="UniProtKB-UniRule"/>
</dbReference>
<dbReference type="FunFam" id="3.40.50.620:FF:000116">
    <property type="entry name" value="Arginine--tRNA ligase"/>
    <property type="match status" value="1"/>
</dbReference>
<dbReference type="Pfam" id="PF05746">
    <property type="entry name" value="DALR_1"/>
    <property type="match status" value="1"/>
</dbReference>
<keyword evidence="5 10" id="KW-0547">Nucleotide-binding</keyword>
<dbReference type="InterPro" id="IPR036695">
    <property type="entry name" value="Arg-tRNA-synth_N_sf"/>
</dbReference>
<dbReference type="Gene3D" id="3.30.1360.70">
    <property type="entry name" value="Arginyl tRNA synthetase N-terminal domain"/>
    <property type="match status" value="1"/>
</dbReference>
<keyword evidence="3 10" id="KW-0963">Cytoplasm</keyword>
<dbReference type="AlphaFoldDB" id="A0A2M8KXV4"/>
<evidence type="ECO:0000259" key="12">
    <source>
        <dbReference type="SMART" id="SM00836"/>
    </source>
</evidence>
<dbReference type="Gene3D" id="1.10.730.10">
    <property type="entry name" value="Isoleucyl-tRNA Synthetase, Domain 1"/>
    <property type="match status" value="1"/>
</dbReference>
<dbReference type="SMART" id="SM01016">
    <property type="entry name" value="Arg_tRNA_synt_N"/>
    <property type="match status" value="1"/>
</dbReference>
<dbReference type="PANTHER" id="PTHR11956">
    <property type="entry name" value="ARGINYL-TRNA SYNTHETASE"/>
    <property type="match status" value="1"/>
</dbReference>
<evidence type="ECO:0000313" key="15">
    <source>
        <dbReference type="Proteomes" id="UP000229098"/>
    </source>
</evidence>
<evidence type="ECO:0000256" key="4">
    <source>
        <dbReference type="ARBA" id="ARBA00022598"/>
    </source>
</evidence>
<evidence type="ECO:0000256" key="7">
    <source>
        <dbReference type="ARBA" id="ARBA00022917"/>
    </source>
</evidence>
<dbReference type="Proteomes" id="UP000229098">
    <property type="component" value="Unassembled WGS sequence"/>
</dbReference>
<keyword evidence="7 10" id="KW-0648">Protein biosynthesis</keyword>
<dbReference type="PRINTS" id="PR01038">
    <property type="entry name" value="TRNASYNTHARG"/>
</dbReference>
<dbReference type="Gene3D" id="3.40.50.620">
    <property type="entry name" value="HUPs"/>
    <property type="match status" value="1"/>
</dbReference>
<name>A0A2M8KXV4_9BACT</name>
<comment type="catalytic activity">
    <reaction evidence="9 10">
        <text>tRNA(Arg) + L-arginine + ATP = L-arginyl-tRNA(Arg) + AMP + diphosphate</text>
        <dbReference type="Rhea" id="RHEA:20301"/>
        <dbReference type="Rhea" id="RHEA-COMP:9658"/>
        <dbReference type="Rhea" id="RHEA-COMP:9673"/>
        <dbReference type="ChEBI" id="CHEBI:30616"/>
        <dbReference type="ChEBI" id="CHEBI:32682"/>
        <dbReference type="ChEBI" id="CHEBI:33019"/>
        <dbReference type="ChEBI" id="CHEBI:78442"/>
        <dbReference type="ChEBI" id="CHEBI:78513"/>
        <dbReference type="ChEBI" id="CHEBI:456215"/>
        <dbReference type="EC" id="6.1.1.19"/>
    </reaction>
</comment>
<organism evidence="14 15">
    <name type="scientific">Candidatus Ryanbacteria bacterium CG10_big_fil_rev_8_21_14_0_10_43_42</name>
    <dbReference type="NCBI Taxonomy" id="1974864"/>
    <lineage>
        <taxon>Bacteria</taxon>
        <taxon>Candidatus Ryaniibacteriota</taxon>
    </lineage>
</organism>
<evidence type="ECO:0000256" key="9">
    <source>
        <dbReference type="ARBA" id="ARBA00049339"/>
    </source>
</evidence>
<dbReference type="InterPro" id="IPR008909">
    <property type="entry name" value="DALR_anticod-bd"/>
</dbReference>
<evidence type="ECO:0000259" key="13">
    <source>
        <dbReference type="SMART" id="SM01016"/>
    </source>
</evidence>
<accession>A0A2M8KXV4</accession>